<organism evidence="4 5">
    <name type="scientific">Enterococcus rivorum</name>
    <dbReference type="NCBI Taxonomy" id="762845"/>
    <lineage>
        <taxon>Bacteria</taxon>
        <taxon>Bacillati</taxon>
        <taxon>Bacillota</taxon>
        <taxon>Bacilli</taxon>
        <taxon>Lactobacillales</taxon>
        <taxon>Enterococcaceae</taxon>
        <taxon>Enterococcus</taxon>
    </lineage>
</organism>
<dbReference type="AlphaFoldDB" id="A0A1E5KXB0"/>
<dbReference type="CDD" id="cd05237">
    <property type="entry name" value="UDP_invert_4-6DH_SDR_e"/>
    <property type="match status" value="1"/>
</dbReference>
<feature type="transmembrane region" description="Helical" evidence="2">
    <location>
        <begin position="101"/>
        <end position="121"/>
    </location>
</feature>
<dbReference type="Proteomes" id="UP000095256">
    <property type="component" value="Unassembled WGS sequence"/>
</dbReference>
<keyword evidence="2" id="KW-0472">Membrane</keyword>
<evidence type="ECO:0000313" key="4">
    <source>
        <dbReference type="EMBL" id="OEH82458.1"/>
    </source>
</evidence>
<evidence type="ECO:0000259" key="3">
    <source>
        <dbReference type="Pfam" id="PF02719"/>
    </source>
</evidence>
<comment type="similarity">
    <text evidence="1">Belongs to the polysaccharide synthase family.</text>
</comment>
<dbReference type="Pfam" id="PF13727">
    <property type="entry name" value="CoA_binding_3"/>
    <property type="match status" value="1"/>
</dbReference>
<dbReference type="PANTHER" id="PTHR43318">
    <property type="entry name" value="UDP-N-ACETYLGLUCOSAMINE 4,6-DEHYDRATASE"/>
    <property type="match status" value="1"/>
</dbReference>
<evidence type="ECO:0000313" key="5">
    <source>
        <dbReference type="Proteomes" id="UP000095256"/>
    </source>
</evidence>
<dbReference type="InterPro" id="IPR029063">
    <property type="entry name" value="SAM-dependent_MTases_sf"/>
</dbReference>
<reference evidence="4 5" key="1">
    <citation type="submission" date="2016-09" db="EMBL/GenBank/DDBJ databases">
        <authorList>
            <person name="Capua I."/>
            <person name="De Benedictis P."/>
            <person name="Joannis T."/>
            <person name="Lombin L.H."/>
            <person name="Cattoli G."/>
        </authorList>
    </citation>
    <scope>NUCLEOTIDE SEQUENCE [LARGE SCALE GENOMIC DNA]</scope>
    <source>
        <strain evidence="4 5">LMG 25899</strain>
    </source>
</reference>
<keyword evidence="2" id="KW-0812">Transmembrane</keyword>
<feature type="transmembrane region" description="Helical" evidence="2">
    <location>
        <begin position="73"/>
        <end position="95"/>
    </location>
</feature>
<proteinExistence type="inferred from homology"/>
<feature type="domain" description="Polysaccharide biosynthesis protein CapD-like" evidence="3">
    <location>
        <begin position="282"/>
        <end position="562"/>
    </location>
</feature>
<dbReference type="InterPro" id="IPR003869">
    <property type="entry name" value="Polysac_CapD-like"/>
</dbReference>
<sequence>MTRRAKILVLLLVDSLIILIANLFSYVYMFPYVEVTTTFFVAVFLIQLGLYIVWGFVLKVFTRINRFTNIKEMGAVFAATSLSSGIEFLILFLTGESYSRRYVILTYLLSTFFIILSRVVWRLIIESLNKTKIVNPNAKKTLIIGAGEAGRILLNSLSSSTTNGDIQVVGFIDDSPDKLHTYLAGVKILGSTNKIPQLVKEFDVEMLTIAIPSLSPEDLQQILTIITPLGLPINSMPALEEVASGNITISRLREIDVVDLLGRDEVKLDMLQIRGQLANKTVLVTGAGGSIGSEVCRQIMNFGPKKIVLLGHGENSIYLIEKELKQNGQKIEIIPVIADIQDRKRIFEVMEEHTPNIVYHAAAHKHVPLMELNPSEALKNNVFGTKNVAEASKAFKVESFVMVSTDKAVNPPNVMGATKRIAEMIVTGLNEKGKTKFCAVRFGNVLGSRGSVIPVFKEQISKGGPITITDFRMTRYFMTIPEASRLVIQAGSLAAGGEIFILDMGEPVRIVDLAKNMIKLSGYQEKQIEIVETGIRPGEKLYEELLVSKEKNSRQVFEKIFIGNIKGFCLEEVTEFVSSLPVEQEKMSRELIRFANESSK</sequence>
<keyword evidence="2" id="KW-1133">Transmembrane helix</keyword>
<dbReference type="RefSeq" id="WP_069698735.1">
    <property type="nucleotide sequence ID" value="NZ_JAGGMA010000001.1"/>
</dbReference>
<dbReference type="InterPro" id="IPR036291">
    <property type="entry name" value="NAD(P)-bd_dom_sf"/>
</dbReference>
<keyword evidence="5" id="KW-1185">Reference proteome</keyword>
<evidence type="ECO:0000256" key="2">
    <source>
        <dbReference type="SAM" id="Phobius"/>
    </source>
</evidence>
<dbReference type="EMBL" id="MIEK01000023">
    <property type="protein sequence ID" value="OEH82458.1"/>
    <property type="molecule type" value="Genomic_DNA"/>
</dbReference>
<accession>A0A1E5KXB0</accession>
<feature type="transmembrane region" description="Helical" evidence="2">
    <location>
        <begin position="7"/>
        <end position="27"/>
    </location>
</feature>
<dbReference type="InterPro" id="IPR051203">
    <property type="entry name" value="Polysaccharide_Synthase-Rel"/>
</dbReference>
<dbReference type="PANTHER" id="PTHR43318:SF1">
    <property type="entry name" value="POLYSACCHARIDE BIOSYNTHESIS PROTEIN EPSC-RELATED"/>
    <property type="match status" value="1"/>
</dbReference>
<dbReference type="SUPFAM" id="SSF51735">
    <property type="entry name" value="NAD(P)-binding Rossmann-fold domains"/>
    <property type="match status" value="1"/>
</dbReference>
<dbReference type="OrthoDB" id="9803111at2"/>
<dbReference type="STRING" id="762845.BCR26_03125"/>
<dbReference type="Pfam" id="PF02719">
    <property type="entry name" value="Polysacc_synt_2"/>
    <property type="match status" value="1"/>
</dbReference>
<comment type="caution">
    <text evidence="4">The sequence shown here is derived from an EMBL/GenBank/DDBJ whole genome shotgun (WGS) entry which is preliminary data.</text>
</comment>
<feature type="transmembrane region" description="Helical" evidence="2">
    <location>
        <begin position="39"/>
        <end position="61"/>
    </location>
</feature>
<protein>
    <submittedName>
        <fullName evidence="4">Short-chain dehydrogenase</fullName>
    </submittedName>
</protein>
<gene>
    <name evidence="4" type="ORF">BCR26_03125</name>
</gene>
<evidence type="ECO:0000256" key="1">
    <source>
        <dbReference type="ARBA" id="ARBA00007430"/>
    </source>
</evidence>
<name>A0A1E5KXB0_9ENTE</name>
<dbReference type="SUPFAM" id="SSF53335">
    <property type="entry name" value="S-adenosyl-L-methionine-dependent methyltransferases"/>
    <property type="match status" value="1"/>
</dbReference>
<dbReference type="Gene3D" id="3.40.50.720">
    <property type="entry name" value="NAD(P)-binding Rossmann-like Domain"/>
    <property type="match status" value="2"/>
</dbReference>